<proteinExistence type="predicted"/>
<name>A0A0L9TP11_PHAAN</name>
<evidence type="ECO:0000313" key="1">
    <source>
        <dbReference type="EMBL" id="KOM32318.1"/>
    </source>
</evidence>
<sequence length="93" mass="10888">MWRRFSSGSWFYHDDALHTGFCGFSFLHVEEANEGSVRGFLEKMRFSWSAIWVLSVINYEVDGFELMDVRRVKDVARGGDWNKHGGVVVVQWR</sequence>
<reference evidence="2" key="1">
    <citation type="journal article" date="2015" name="Proc. Natl. Acad. Sci. U.S.A.">
        <title>Genome sequencing of adzuki bean (Vigna angularis) provides insight into high starch and low fat accumulation and domestication.</title>
        <authorList>
            <person name="Yang K."/>
            <person name="Tian Z."/>
            <person name="Chen C."/>
            <person name="Luo L."/>
            <person name="Zhao B."/>
            <person name="Wang Z."/>
            <person name="Yu L."/>
            <person name="Li Y."/>
            <person name="Sun Y."/>
            <person name="Li W."/>
            <person name="Chen Y."/>
            <person name="Li Y."/>
            <person name="Zhang Y."/>
            <person name="Ai D."/>
            <person name="Zhao J."/>
            <person name="Shang C."/>
            <person name="Ma Y."/>
            <person name="Wu B."/>
            <person name="Wang M."/>
            <person name="Gao L."/>
            <person name="Sun D."/>
            <person name="Zhang P."/>
            <person name="Guo F."/>
            <person name="Wang W."/>
            <person name="Li Y."/>
            <person name="Wang J."/>
            <person name="Varshney R.K."/>
            <person name="Wang J."/>
            <person name="Ling H.Q."/>
            <person name="Wan P."/>
        </authorList>
    </citation>
    <scope>NUCLEOTIDE SEQUENCE</scope>
    <source>
        <strain evidence="2">cv. Jingnong 6</strain>
    </source>
</reference>
<protein>
    <submittedName>
        <fullName evidence="1">Uncharacterized protein</fullName>
    </submittedName>
</protein>
<dbReference type="Gramene" id="KOM32318">
    <property type="protein sequence ID" value="KOM32318"/>
    <property type="gene ID" value="LR48_Vigan01g187400"/>
</dbReference>
<dbReference type="EMBL" id="CM003371">
    <property type="protein sequence ID" value="KOM32318.1"/>
    <property type="molecule type" value="Genomic_DNA"/>
</dbReference>
<dbReference type="AlphaFoldDB" id="A0A0L9TP11"/>
<gene>
    <name evidence="1" type="ORF">LR48_Vigan01g187400</name>
</gene>
<accession>A0A0L9TP11</accession>
<evidence type="ECO:0000313" key="2">
    <source>
        <dbReference type="Proteomes" id="UP000053144"/>
    </source>
</evidence>
<dbReference type="Proteomes" id="UP000053144">
    <property type="component" value="Chromosome 1"/>
</dbReference>
<organism evidence="1 2">
    <name type="scientific">Phaseolus angularis</name>
    <name type="common">Azuki bean</name>
    <name type="synonym">Vigna angularis</name>
    <dbReference type="NCBI Taxonomy" id="3914"/>
    <lineage>
        <taxon>Eukaryota</taxon>
        <taxon>Viridiplantae</taxon>
        <taxon>Streptophyta</taxon>
        <taxon>Embryophyta</taxon>
        <taxon>Tracheophyta</taxon>
        <taxon>Spermatophyta</taxon>
        <taxon>Magnoliopsida</taxon>
        <taxon>eudicotyledons</taxon>
        <taxon>Gunneridae</taxon>
        <taxon>Pentapetalae</taxon>
        <taxon>rosids</taxon>
        <taxon>fabids</taxon>
        <taxon>Fabales</taxon>
        <taxon>Fabaceae</taxon>
        <taxon>Papilionoideae</taxon>
        <taxon>50 kb inversion clade</taxon>
        <taxon>NPAAA clade</taxon>
        <taxon>indigoferoid/millettioid clade</taxon>
        <taxon>Phaseoleae</taxon>
        <taxon>Vigna</taxon>
    </lineage>
</organism>